<evidence type="ECO:0000313" key="13">
    <source>
        <dbReference type="Proteomes" id="UP000521676"/>
    </source>
</evidence>
<gene>
    <name evidence="11" type="ORF">HXX08_14870</name>
    <name evidence="12" type="ORF">OZ401_002645</name>
</gene>
<dbReference type="GO" id="GO:0006493">
    <property type="term" value="P:protein O-linked glycosylation"/>
    <property type="evidence" value="ECO:0007669"/>
    <property type="project" value="InterPro"/>
</dbReference>
<feature type="transmembrane region" description="Helical" evidence="9">
    <location>
        <begin position="292"/>
        <end position="324"/>
    </location>
</feature>
<feature type="transmembrane region" description="Helical" evidence="9">
    <location>
        <begin position="444"/>
        <end position="467"/>
    </location>
</feature>
<feature type="transmembrane region" description="Helical" evidence="9">
    <location>
        <begin position="239"/>
        <end position="256"/>
    </location>
</feature>
<dbReference type="GO" id="GO:0005886">
    <property type="term" value="C:plasma membrane"/>
    <property type="evidence" value="ECO:0007669"/>
    <property type="project" value="UniProtKB-SubCell"/>
</dbReference>
<reference evidence="12" key="2">
    <citation type="journal article" date="2024" name="Nature">
        <title>Anoxygenic phototroph of the Chloroflexota uses a type I reaction centre.</title>
        <authorList>
            <person name="Tsuji J.M."/>
            <person name="Shaw N.A."/>
            <person name="Nagashima S."/>
            <person name="Venkiteswaran J.J."/>
            <person name="Schiff S.L."/>
            <person name="Watanabe T."/>
            <person name="Fukui M."/>
            <person name="Hanada S."/>
            <person name="Tank M."/>
            <person name="Neufeld J.D."/>
        </authorList>
    </citation>
    <scope>NUCLEOTIDE SEQUENCE</scope>
    <source>
        <strain evidence="12">L227-S17</strain>
    </source>
</reference>
<feature type="transmembrane region" description="Helical" evidence="9">
    <location>
        <begin position="479"/>
        <end position="498"/>
    </location>
</feature>
<comment type="subcellular location">
    <subcellularLocation>
        <location evidence="1">Cell membrane</location>
        <topology evidence="1">Multi-pass membrane protein</topology>
    </subcellularLocation>
</comment>
<feature type="transmembrane region" description="Helical" evidence="9">
    <location>
        <begin position="64"/>
        <end position="82"/>
    </location>
</feature>
<feature type="transmembrane region" description="Helical" evidence="9">
    <location>
        <begin position="31"/>
        <end position="49"/>
    </location>
</feature>
<evidence type="ECO:0000256" key="8">
    <source>
        <dbReference type="SAM" id="MobiDB-lite"/>
    </source>
</evidence>
<dbReference type="AlphaFoldDB" id="A0A8T7M4V4"/>
<keyword evidence="5 9" id="KW-0812">Transmembrane</keyword>
<reference evidence="11 13" key="1">
    <citation type="submission" date="2020-06" db="EMBL/GenBank/DDBJ databases">
        <title>Anoxygenic phototrophic Chloroflexota member uses a Type I reaction center.</title>
        <authorList>
            <person name="Tsuji J.M."/>
            <person name="Shaw N.A."/>
            <person name="Nagashima S."/>
            <person name="Venkiteswaran J."/>
            <person name="Schiff S.L."/>
            <person name="Hanada S."/>
            <person name="Tank M."/>
            <person name="Neufeld J.D."/>
        </authorList>
    </citation>
    <scope>NUCLEOTIDE SEQUENCE [LARGE SCALE GENOMIC DNA]</scope>
    <source>
        <strain evidence="11">L227-S17</strain>
    </source>
</reference>
<feature type="transmembrane region" description="Helical" evidence="9">
    <location>
        <begin position="386"/>
        <end position="413"/>
    </location>
</feature>
<evidence type="ECO:0000259" key="10">
    <source>
        <dbReference type="Pfam" id="PF02366"/>
    </source>
</evidence>
<dbReference type="RefSeq" id="WP_341470947.1">
    <property type="nucleotide sequence ID" value="NZ_CP128400.1"/>
</dbReference>
<name>A0A8T7M4V4_9CHLR</name>
<feature type="transmembrane region" description="Helical" evidence="9">
    <location>
        <begin position="214"/>
        <end position="233"/>
    </location>
</feature>
<keyword evidence="4" id="KW-0808">Transferase</keyword>
<keyword evidence="2" id="KW-1003">Cell membrane</keyword>
<evidence type="ECO:0000313" key="14">
    <source>
        <dbReference type="Proteomes" id="UP001431572"/>
    </source>
</evidence>
<evidence type="ECO:0000256" key="7">
    <source>
        <dbReference type="ARBA" id="ARBA00023136"/>
    </source>
</evidence>
<evidence type="ECO:0000313" key="12">
    <source>
        <dbReference type="EMBL" id="WJW69052.1"/>
    </source>
</evidence>
<evidence type="ECO:0000256" key="9">
    <source>
        <dbReference type="SAM" id="Phobius"/>
    </source>
</evidence>
<dbReference type="GO" id="GO:0000030">
    <property type="term" value="F:mannosyltransferase activity"/>
    <property type="evidence" value="ECO:0007669"/>
    <property type="project" value="InterPro"/>
</dbReference>
<dbReference type="Proteomes" id="UP000521676">
    <property type="component" value="Unassembled WGS sequence"/>
</dbReference>
<keyword evidence="7 9" id="KW-0472">Membrane</keyword>
<sequence>MQTESKPIKNEPDKDKESGKKPTRKLLPVKILNAGIALSFAALLFLYISKNWELYDRIPGGRKLLFGVMGLALVVTVGGRLYEAFGIAQLLKTPLLLWQNVKVRAAVSVIGLTLAALALRLWSINFGLPYLEQVDEWAVADRALHIVQTGNFDPLDYRNPALPDNDRQAFTYPSLYTYLQSGVFAVRFLAGVAGDKYTGTGGLDVLTVKPDFYLWGRILTAILGAGTALLVFLVGSRWYNRKVGLTGGLFLAFFYLHVINSRYITTDVPSAFFAVLPFLLILPILKGSEKKWLYLAAGILCGLAIGTKYNNALIILPLVLAHLLGRSPRKWMNWNLPLAGVGTFAGFFISSPFIFFHLPNFLTDIAAIINHYQNSGHPGYEGENNWLFYLQALGQNNLLVLWLGLGGIALAFARHLKQDVTLLAFPLISFLQLSSYKVNFTRNLMPVIPFLAIFAAVALVWLVEIALKYLPGTFARYNRFVLAGLSLVVILFPAIDIATHANLNAQPTARVRATEYIEKNLPAGSKLYIEPFSVELLPRNNYRLEGGSALKYPPEWYAANGFNYLVLSEAYHKESRTTGKDSIKAAYNALIDGPRPAGLQLEQDFEVNGTDKPGARVIILRTTLKTVSRNLQDYQIQRATDVKLGNDIHLIGADYPDSLQAGGTLNLALYWQAINEPPRNYTVFVHLLDENGKIASQLDLPPLGGTRPTSLWRPGEITRDDYPLPLPANLAEGNYRIEVGMYEPPNGARLTLTDGSDSIEVGTVSILKAN</sequence>
<evidence type="ECO:0000256" key="2">
    <source>
        <dbReference type="ARBA" id="ARBA00022475"/>
    </source>
</evidence>
<evidence type="ECO:0000256" key="4">
    <source>
        <dbReference type="ARBA" id="ARBA00022679"/>
    </source>
</evidence>
<keyword evidence="6 9" id="KW-1133">Transmembrane helix</keyword>
<dbReference type="Pfam" id="PF02366">
    <property type="entry name" value="PMT"/>
    <property type="match status" value="1"/>
</dbReference>
<evidence type="ECO:0000256" key="1">
    <source>
        <dbReference type="ARBA" id="ARBA00004651"/>
    </source>
</evidence>
<evidence type="ECO:0000256" key="5">
    <source>
        <dbReference type="ARBA" id="ARBA00022692"/>
    </source>
</evidence>
<feature type="transmembrane region" description="Helical" evidence="9">
    <location>
        <begin position="268"/>
        <end position="286"/>
    </location>
</feature>
<dbReference type="GO" id="GO:0009103">
    <property type="term" value="P:lipopolysaccharide biosynthetic process"/>
    <property type="evidence" value="ECO:0007669"/>
    <property type="project" value="UniProtKB-ARBA"/>
</dbReference>
<feature type="region of interest" description="Disordered" evidence="8">
    <location>
        <begin position="1"/>
        <end position="21"/>
    </location>
</feature>
<evidence type="ECO:0000256" key="6">
    <source>
        <dbReference type="ARBA" id="ARBA00022989"/>
    </source>
</evidence>
<dbReference type="PANTHER" id="PTHR33908">
    <property type="entry name" value="MANNOSYLTRANSFERASE YKCB-RELATED"/>
    <property type="match status" value="1"/>
</dbReference>
<feature type="domain" description="ArnT-like N-terminal" evidence="10">
    <location>
        <begin position="172"/>
        <end position="321"/>
    </location>
</feature>
<dbReference type="EMBL" id="JACATZ010000003">
    <property type="protein sequence ID" value="NWJ47141.1"/>
    <property type="molecule type" value="Genomic_DNA"/>
</dbReference>
<accession>A0A8T7M4V4</accession>
<feature type="transmembrane region" description="Helical" evidence="9">
    <location>
        <begin position="103"/>
        <end position="122"/>
    </location>
</feature>
<protein>
    <submittedName>
        <fullName evidence="11">Glycosyltransferase family 39 protein</fullName>
    </submittedName>
    <submittedName>
        <fullName evidence="12">Phospholipid carrier-dependent glycosyltransferase</fullName>
    </submittedName>
</protein>
<evidence type="ECO:0000313" key="11">
    <source>
        <dbReference type="EMBL" id="NWJ47141.1"/>
    </source>
</evidence>
<dbReference type="PANTHER" id="PTHR33908:SF11">
    <property type="entry name" value="MEMBRANE PROTEIN"/>
    <property type="match status" value="1"/>
</dbReference>
<dbReference type="InterPro" id="IPR003342">
    <property type="entry name" value="ArnT-like_N"/>
</dbReference>
<dbReference type="EMBL" id="CP128400">
    <property type="protein sequence ID" value="WJW69052.1"/>
    <property type="molecule type" value="Genomic_DNA"/>
</dbReference>
<evidence type="ECO:0000256" key="3">
    <source>
        <dbReference type="ARBA" id="ARBA00022676"/>
    </source>
</evidence>
<keyword evidence="3" id="KW-0328">Glycosyltransferase</keyword>
<dbReference type="GO" id="GO:0016763">
    <property type="term" value="F:pentosyltransferase activity"/>
    <property type="evidence" value="ECO:0007669"/>
    <property type="project" value="TreeGrafter"/>
</dbReference>
<dbReference type="Proteomes" id="UP001431572">
    <property type="component" value="Chromosome 2"/>
</dbReference>
<feature type="transmembrane region" description="Helical" evidence="9">
    <location>
        <begin position="336"/>
        <end position="356"/>
    </location>
</feature>
<keyword evidence="14" id="KW-1185">Reference proteome</keyword>
<proteinExistence type="predicted"/>
<dbReference type="InterPro" id="IPR050297">
    <property type="entry name" value="LipidA_mod_glycosyltrf_83"/>
</dbReference>
<feature type="compositionally biased region" description="Basic and acidic residues" evidence="8">
    <location>
        <begin position="1"/>
        <end position="20"/>
    </location>
</feature>
<organism evidence="11 13">
    <name type="scientific">Candidatus Chlorohelix allophototropha</name>
    <dbReference type="NCBI Taxonomy" id="3003348"/>
    <lineage>
        <taxon>Bacteria</taxon>
        <taxon>Bacillati</taxon>
        <taxon>Chloroflexota</taxon>
        <taxon>Chloroflexia</taxon>
        <taxon>Candidatus Chloroheliales</taxon>
        <taxon>Candidatus Chloroheliaceae</taxon>
        <taxon>Candidatus Chlorohelix</taxon>
    </lineage>
</organism>